<gene>
    <name evidence="8" type="ORF">CEV31_3370</name>
</gene>
<comment type="caution">
    <text evidence="8">The sequence shown here is derived from an EMBL/GenBank/DDBJ whole genome shotgun (WGS) entry which is preliminary data.</text>
</comment>
<dbReference type="EMBL" id="NNRJ01000052">
    <property type="protein sequence ID" value="OYR13365.1"/>
    <property type="molecule type" value="Genomic_DNA"/>
</dbReference>
<evidence type="ECO:0000256" key="3">
    <source>
        <dbReference type="ARBA" id="ARBA00022448"/>
    </source>
</evidence>
<evidence type="ECO:0000256" key="5">
    <source>
        <dbReference type="ARBA" id="ARBA00022970"/>
    </source>
</evidence>
<keyword evidence="3" id="KW-0813">Transport</keyword>
<evidence type="ECO:0000256" key="2">
    <source>
        <dbReference type="ARBA" id="ARBA00010062"/>
    </source>
</evidence>
<evidence type="ECO:0000259" key="7">
    <source>
        <dbReference type="Pfam" id="PF13458"/>
    </source>
</evidence>
<feature type="chain" id="PRO_5012332654" evidence="6">
    <location>
        <begin position="34"/>
        <end position="442"/>
    </location>
</feature>
<keyword evidence="9" id="KW-1185">Reference proteome</keyword>
<sequence length="442" mass="48219">MGTMNHFFGATGKLTSAALIFAAATALSTTAYAAEKPKELQIGITTYSSGAPSVFGVPGREAAVMLAEQINAKGGIDGVPIKLHFVDEGAGLETLMTEYRRLAEDVGVDVMFASISSGVCNKIAPLAEDLEVVNFMWDCGTQRILEDDKYNYVFRTQANATPEVLAPLAYLLKHNPDFKTIAVVNQDYAWGRDSWEIFSTALKTQRPDVEVVAELFPAFGAADFSTEVSRLQALKPDVILSTSWGGDLDTFVRQAKQRGLFDQSKFVLALAESSLERLGDDLPEGVIVAARGDHYFLHPEMLEDEKFKKFNADFKAKTGAYPIYSVYHMAQAFAALEAVYAKAIAANGGEWPDKDQIAEAMVGLEYKGFGRPLVIREDGQAVEAQLVGTTAKAEAYPFKIIDKMEIYDGAGITAPVGENSIEWIKTFPADKLKIDGTSYNHK</sequence>
<dbReference type="InterPro" id="IPR028082">
    <property type="entry name" value="Peripla_BP_I"/>
</dbReference>
<evidence type="ECO:0000256" key="6">
    <source>
        <dbReference type="SAM" id="SignalP"/>
    </source>
</evidence>
<accession>A0A256FES6</accession>
<dbReference type="InterPro" id="IPR051010">
    <property type="entry name" value="BCAA_transport"/>
</dbReference>
<reference evidence="8 9" key="1">
    <citation type="submission" date="2017-07" db="EMBL/GenBank/DDBJ databases">
        <title>Phylogenetic study on the rhizospheric bacterium Ochrobactrum sp. A44.</title>
        <authorList>
            <person name="Krzyzanowska D.M."/>
            <person name="Ossowicki A."/>
            <person name="Rajewska M."/>
            <person name="Maciag T."/>
            <person name="Kaczynski Z."/>
            <person name="Czerwicka M."/>
            <person name="Jafra S."/>
        </authorList>
    </citation>
    <scope>NUCLEOTIDE SEQUENCE [LARGE SCALE GENOMIC DNA]</scope>
    <source>
        <strain evidence="8 9">DSM 7216</strain>
    </source>
</reference>
<dbReference type="Pfam" id="PF13458">
    <property type="entry name" value="Peripla_BP_6"/>
    <property type="match status" value="1"/>
</dbReference>
<name>A0A256FES6_9HYPH</name>
<organism evidence="8 9">
    <name type="scientific">Brucella thiophenivorans</name>
    <dbReference type="NCBI Taxonomy" id="571255"/>
    <lineage>
        <taxon>Bacteria</taxon>
        <taxon>Pseudomonadati</taxon>
        <taxon>Pseudomonadota</taxon>
        <taxon>Alphaproteobacteria</taxon>
        <taxon>Hyphomicrobiales</taxon>
        <taxon>Brucellaceae</taxon>
        <taxon>Brucella/Ochrobactrum group</taxon>
        <taxon>Brucella</taxon>
    </lineage>
</organism>
<feature type="domain" description="Leucine-binding protein" evidence="7">
    <location>
        <begin position="40"/>
        <end position="384"/>
    </location>
</feature>
<dbReference type="Gene3D" id="3.40.50.2300">
    <property type="match status" value="2"/>
</dbReference>
<comment type="similarity">
    <text evidence="2">Belongs to the leucine-binding protein family.</text>
</comment>
<dbReference type="AlphaFoldDB" id="A0A256FES6"/>
<protein>
    <submittedName>
        <fullName evidence="8">Periplasmic binding family protein</fullName>
    </submittedName>
</protein>
<evidence type="ECO:0000313" key="9">
    <source>
        <dbReference type="Proteomes" id="UP000215590"/>
    </source>
</evidence>
<dbReference type="SUPFAM" id="SSF53822">
    <property type="entry name" value="Periplasmic binding protein-like I"/>
    <property type="match status" value="1"/>
</dbReference>
<dbReference type="GO" id="GO:0006865">
    <property type="term" value="P:amino acid transport"/>
    <property type="evidence" value="ECO:0007669"/>
    <property type="project" value="UniProtKB-KW"/>
</dbReference>
<evidence type="ECO:0000313" key="8">
    <source>
        <dbReference type="EMBL" id="OYR13365.1"/>
    </source>
</evidence>
<dbReference type="CDD" id="cd06330">
    <property type="entry name" value="PBP1_As_SBP-like"/>
    <property type="match status" value="1"/>
</dbReference>
<comment type="function">
    <text evidence="1">Component of an amino-acid transport system.</text>
</comment>
<dbReference type="PANTHER" id="PTHR30483">
    <property type="entry name" value="LEUCINE-SPECIFIC-BINDING PROTEIN"/>
    <property type="match status" value="1"/>
</dbReference>
<proteinExistence type="inferred from homology"/>
<dbReference type="RefSeq" id="WP_235818143.1">
    <property type="nucleotide sequence ID" value="NZ_JBHEEK010000007.1"/>
</dbReference>
<feature type="signal peptide" evidence="6">
    <location>
        <begin position="1"/>
        <end position="33"/>
    </location>
</feature>
<dbReference type="PANTHER" id="PTHR30483:SF37">
    <property type="entry name" value="ABC TRANSPORTER SUBSTRATE-BINDING PROTEIN"/>
    <property type="match status" value="1"/>
</dbReference>
<evidence type="ECO:0000256" key="4">
    <source>
        <dbReference type="ARBA" id="ARBA00022729"/>
    </source>
</evidence>
<dbReference type="Proteomes" id="UP000215590">
    <property type="component" value="Unassembled WGS sequence"/>
</dbReference>
<evidence type="ECO:0000256" key="1">
    <source>
        <dbReference type="ARBA" id="ARBA00003630"/>
    </source>
</evidence>
<keyword evidence="4 6" id="KW-0732">Signal</keyword>
<keyword evidence="5" id="KW-0029">Amino-acid transport</keyword>
<dbReference type="InterPro" id="IPR028081">
    <property type="entry name" value="Leu-bd"/>
</dbReference>